<dbReference type="InterPro" id="IPR003877">
    <property type="entry name" value="SPRY_dom"/>
</dbReference>
<keyword evidence="1 2" id="KW-0175">Coiled coil</keyword>
<evidence type="ECO:0000256" key="2">
    <source>
        <dbReference type="SAM" id="Coils"/>
    </source>
</evidence>
<keyword evidence="5" id="KW-1185">Reference proteome</keyword>
<comment type="caution">
    <text evidence="4">The sequence shown here is derived from an EMBL/GenBank/DDBJ whole genome shotgun (WGS) entry which is preliminary data.</text>
</comment>
<evidence type="ECO:0000256" key="1">
    <source>
        <dbReference type="ARBA" id="ARBA00023054"/>
    </source>
</evidence>
<evidence type="ECO:0000259" key="3">
    <source>
        <dbReference type="PROSITE" id="PS50188"/>
    </source>
</evidence>
<protein>
    <recommendedName>
        <fullName evidence="3">B30.2/SPRY domain-containing protein</fullName>
    </recommendedName>
</protein>
<dbReference type="Gene3D" id="2.60.120.920">
    <property type="match status" value="1"/>
</dbReference>
<dbReference type="PRINTS" id="PR01407">
    <property type="entry name" value="BUTYPHLNCDUF"/>
</dbReference>
<dbReference type="FunFam" id="2.60.120.920:FF:000004">
    <property type="entry name" value="Butyrophilin subfamily 1 member A1"/>
    <property type="match status" value="1"/>
</dbReference>
<dbReference type="InterPro" id="IPR003879">
    <property type="entry name" value="Butyrophylin_SPRY"/>
</dbReference>
<dbReference type="Gene3D" id="3.30.160.60">
    <property type="entry name" value="Classic Zinc Finger"/>
    <property type="match status" value="1"/>
</dbReference>
<gene>
    <name evidence="4" type="ORF">NDU88_000735</name>
</gene>
<dbReference type="Proteomes" id="UP001066276">
    <property type="component" value="Chromosome 6"/>
</dbReference>
<dbReference type="PROSITE" id="PS50188">
    <property type="entry name" value="B302_SPRY"/>
    <property type="match status" value="1"/>
</dbReference>
<reference evidence="4" key="1">
    <citation type="journal article" date="2022" name="bioRxiv">
        <title>Sequencing and chromosome-scale assembly of the giantPleurodeles waltlgenome.</title>
        <authorList>
            <person name="Brown T."/>
            <person name="Elewa A."/>
            <person name="Iarovenko S."/>
            <person name="Subramanian E."/>
            <person name="Araus A.J."/>
            <person name="Petzold A."/>
            <person name="Susuki M."/>
            <person name="Suzuki K.-i.T."/>
            <person name="Hayashi T."/>
            <person name="Toyoda A."/>
            <person name="Oliveira C."/>
            <person name="Osipova E."/>
            <person name="Leigh N.D."/>
            <person name="Simon A."/>
            <person name="Yun M.H."/>
        </authorList>
    </citation>
    <scope>NUCLEOTIDE SEQUENCE</scope>
    <source>
        <strain evidence="4">20211129_DDA</strain>
        <tissue evidence="4">Liver</tissue>
    </source>
</reference>
<name>A0AAV7Q4X2_PLEWA</name>
<dbReference type="Pfam" id="PF13765">
    <property type="entry name" value="PRY"/>
    <property type="match status" value="1"/>
</dbReference>
<accession>A0AAV7Q4X2</accession>
<dbReference type="SMART" id="SM00589">
    <property type="entry name" value="PRY"/>
    <property type="match status" value="1"/>
</dbReference>
<dbReference type="CDD" id="cd13733">
    <property type="entry name" value="SPRY_PRY_C-I_1"/>
    <property type="match status" value="1"/>
</dbReference>
<sequence>MICLVCRESKDHRSHLASPVEEAAEEYKVKFQEWLRLLKKEEEYILESKVKEEEQYETMRNKLRTEKRKIESEFEKLQQLLKENEETLHVRLEELEKKITMVENAYITKLSNQITSLNALITDIEKKCEASAWELLKDVKSTLSRCNNVKIQWQEVVVVKSYKVMVTLDPDTAHPELLLSEGGRRVRRTDTAQPLPDTPKRFTKYPCVLGSEGFTSCRHYWEVQLLQEGEWYVGVAAESVNRKGGITWSPEGGVWAVWGSDGHYEALTSPRTPLSPREKPLKLGVYLDYEGGWLSLYNADSMELLYTFPQAPFTQRLFPYFCLWGRAELRLV</sequence>
<dbReference type="PANTHER" id="PTHR24103">
    <property type="entry name" value="E3 UBIQUITIN-PROTEIN LIGASE TRIM"/>
    <property type="match status" value="1"/>
</dbReference>
<dbReference type="Pfam" id="PF00622">
    <property type="entry name" value="SPRY"/>
    <property type="match status" value="1"/>
</dbReference>
<dbReference type="InterPro" id="IPR006574">
    <property type="entry name" value="PRY"/>
</dbReference>
<feature type="domain" description="B30.2/SPRY" evidence="3">
    <location>
        <begin position="146"/>
        <end position="332"/>
    </location>
</feature>
<dbReference type="SUPFAM" id="SSF49899">
    <property type="entry name" value="Concanavalin A-like lectins/glucanases"/>
    <property type="match status" value="1"/>
</dbReference>
<evidence type="ECO:0000313" key="5">
    <source>
        <dbReference type="Proteomes" id="UP001066276"/>
    </source>
</evidence>
<dbReference type="InterPro" id="IPR001870">
    <property type="entry name" value="B30.2/SPRY"/>
</dbReference>
<dbReference type="InterPro" id="IPR050143">
    <property type="entry name" value="TRIM/RBCC"/>
</dbReference>
<dbReference type="EMBL" id="JANPWB010000010">
    <property type="protein sequence ID" value="KAJ1134282.1"/>
    <property type="molecule type" value="Genomic_DNA"/>
</dbReference>
<dbReference type="SUPFAM" id="SSF57845">
    <property type="entry name" value="B-box zinc-binding domain"/>
    <property type="match status" value="1"/>
</dbReference>
<dbReference type="SMART" id="SM00449">
    <property type="entry name" value="SPRY"/>
    <property type="match status" value="1"/>
</dbReference>
<feature type="coiled-coil region" evidence="2">
    <location>
        <begin position="46"/>
        <end position="127"/>
    </location>
</feature>
<organism evidence="4 5">
    <name type="scientific">Pleurodeles waltl</name>
    <name type="common">Iberian ribbed newt</name>
    <dbReference type="NCBI Taxonomy" id="8319"/>
    <lineage>
        <taxon>Eukaryota</taxon>
        <taxon>Metazoa</taxon>
        <taxon>Chordata</taxon>
        <taxon>Craniata</taxon>
        <taxon>Vertebrata</taxon>
        <taxon>Euteleostomi</taxon>
        <taxon>Amphibia</taxon>
        <taxon>Batrachia</taxon>
        <taxon>Caudata</taxon>
        <taxon>Salamandroidea</taxon>
        <taxon>Salamandridae</taxon>
        <taxon>Pleurodelinae</taxon>
        <taxon>Pleurodeles</taxon>
    </lineage>
</organism>
<dbReference type="InterPro" id="IPR013320">
    <property type="entry name" value="ConA-like_dom_sf"/>
</dbReference>
<dbReference type="InterPro" id="IPR043136">
    <property type="entry name" value="B30.2/SPRY_sf"/>
</dbReference>
<evidence type="ECO:0000313" key="4">
    <source>
        <dbReference type="EMBL" id="KAJ1134282.1"/>
    </source>
</evidence>
<dbReference type="AlphaFoldDB" id="A0AAV7Q4X2"/>
<proteinExistence type="predicted"/>